<accession>A0ABQ1LKD9</accession>
<keyword evidence="3" id="KW-1133">Transmembrane helix</keyword>
<evidence type="ECO:0000256" key="1">
    <source>
        <dbReference type="ARBA" id="ARBA00004127"/>
    </source>
</evidence>
<keyword evidence="2" id="KW-0812">Transmembrane</keyword>
<keyword evidence="7" id="KW-1185">Reference proteome</keyword>
<name>A0ABQ1LKD9_9BACT</name>
<dbReference type="Pfam" id="PF06803">
    <property type="entry name" value="DUF1232"/>
    <property type="match status" value="1"/>
</dbReference>
<proteinExistence type="predicted"/>
<sequence>MSKKLSYKNALKRATEIMRDKQLVTRLIHDTKDTFQSKAKTSEKIQAVKFQLFTFIRLVRAYIKGYYREVSVKNMLYTVGVLIYFVTPTDIVPDFLPVGGFVDDAALIIWLYKQLGDEVKQFLEWESKHKQITSINE</sequence>
<evidence type="ECO:0000256" key="4">
    <source>
        <dbReference type="ARBA" id="ARBA00023136"/>
    </source>
</evidence>
<comment type="subcellular location">
    <subcellularLocation>
        <location evidence="1">Endomembrane system</location>
        <topology evidence="1">Multi-pass membrane protein</topology>
    </subcellularLocation>
</comment>
<reference evidence="7" key="1">
    <citation type="journal article" date="2019" name="Int. J. Syst. Evol. Microbiol.">
        <title>The Global Catalogue of Microorganisms (GCM) 10K type strain sequencing project: providing services to taxonomists for standard genome sequencing and annotation.</title>
        <authorList>
            <consortium name="The Broad Institute Genomics Platform"/>
            <consortium name="The Broad Institute Genome Sequencing Center for Infectious Disease"/>
            <person name="Wu L."/>
            <person name="Ma J."/>
        </authorList>
    </citation>
    <scope>NUCLEOTIDE SEQUENCE [LARGE SCALE GENOMIC DNA]</scope>
    <source>
        <strain evidence="7">CGMCC 1.10832</strain>
    </source>
</reference>
<evidence type="ECO:0000313" key="7">
    <source>
        <dbReference type="Proteomes" id="UP000636010"/>
    </source>
</evidence>
<evidence type="ECO:0000259" key="5">
    <source>
        <dbReference type="Pfam" id="PF06803"/>
    </source>
</evidence>
<feature type="domain" description="DUF1232" evidence="5">
    <location>
        <begin position="79"/>
        <end position="110"/>
    </location>
</feature>
<comment type="caution">
    <text evidence="6">The sequence shown here is derived from an EMBL/GenBank/DDBJ whole genome shotgun (WGS) entry which is preliminary data.</text>
</comment>
<dbReference type="Proteomes" id="UP000636010">
    <property type="component" value="Unassembled WGS sequence"/>
</dbReference>
<protein>
    <recommendedName>
        <fullName evidence="5">DUF1232 domain-containing protein</fullName>
    </recommendedName>
</protein>
<evidence type="ECO:0000313" key="6">
    <source>
        <dbReference type="EMBL" id="GGC25061.1"/>
    </source>
</evidence>
<evidence type="ECO:0000256" key="2">
    <source>
        <dbReference type="ARBA" id="ARBA00022692"/>
    </source>
</evidence>
<gene>
    <name evidence="6" type="ORF">GCM10011506_07960</name>
</gene>
<keyword evidence="4" id="KW-0472">Membrane</keyword>
<organism evidence="6 7">
    <name type="scientific">Marivirga lumbricoides</name>
    <dbReference type="NCBI Taxonomy" id="1046115"/>
    <lineage>
        <taxon>Bacteria</taxon>
        <taxon>Pseudomonadati</taxon>
        <taxon>Bacteroidota</taxon>
        <taxon>Cytophagia</taxon>
        <taxon>Cytophagales</taxon>
        <taxon>Marivirgaceae</taxon>
        <taxon>Marivirga</taxon>
    </lineage>
</organism>
<evidence type="ECO:0000256" key="3">
    <source>
        <dbReference type="ARBA" id="ARBA00022989"/>
    </source>
</evidence>
<dbReference type="InterPro" id="IPR010652">
    <property type="entry name" value="DUF1232"/>
</dbReference>
<dbReference type="RefSeq" id="WP_188460515.1">
    <property type="nucleotide sequence ID" value="NZ_BAABHU010000002.1"/>
</dbReference>
<dbReference type="EMBL" id="BMEC01000002">
    <property type="protein sequence ID" value="GGC25061.1"/>
    <property type="molecule type" value="Genomic_DNA"/>
</dbReference>